<gene>
    <name evidence="8" type="ORF">B0T21DRAFT_72907</name>
</gene>
<dbReference type="InterPro" id="IPR005123">
    <property type="entry name" value="Oxoglu/Fe-dep_dioxygenase_dom"/>
</dbReference>
<evidence type="ECO:0000259" key="7">
    <source>
        <dbReference type="PROSITE" id="PS51471"/>
    </source>
</evidence>
<name>A0AA40AAA3_9PEZI</name>
<dbReference type="GO" id="GO:0051213">
    <property type="term" value="F:dioxygenase activity"/>
    <property type="evidence" value="ECO:0007669"/>
    <property type="project" value="UniProtKB-KW"/>
</dbReference>
<dbReference type="SMART" id="SM00702">
    <property type="entry name" value="P4Hc"/>
    <property type="match status" value="1"/>
</dbReference>
<feature type="region of interest" description="Disordered" evidence="6">
    <location>
        <begin position="1"/>
        <end position="26"/>
    </location>
</feature>
<dbReference type="GO" id="GO:0005506">
    <property type="term" value="F:iron ion binding"/>
    <property type="evidence" value="ECO:0007669"/>
    <property type="project" value="InterPro"/>
</dbReference>
<evidence type="ECO:0000256" key="2">
    <source>
        <dbReference type="ARBA" id="ARBA00022723"/>
    </source>
</evidence>
<dbReference type="InterPro" id="IPR006620">
    <property type="entry name" value="Pro_4_hyd_alph"/>
</dbReference>
<dbReference type="Pfam" id="PF13640">
    <property type="entry name" value="2OG-FeII_Oxy_3"/>
    <property type="match status" value="1"/>
</dbReference>
<dbReference type="Proteomes" id="UP001172159">
    <property type="component" value="Unassembled WGS sequence"/>
</dbReference>
<evidence type="ECO:0000313" key="8">
    <source>
        <dbReference type="EMBL" id="KAK0712182.1"/>
    </source>
</evidence>
<evidence type="ECO:0000256" key="3">
    <source>
        <dbReference type="ARBA" id="ARBA00022964"/>
    </source>
</evidence>
<dbReference type="GO" id="GO:0031418">
    <property type="term" value="F:L-ascorbic acid binding"/>
    <property type="evidence" value="ECO:0007669"/>
    <property type="project" value="InterPro"/>
</dbReference>
<dbReference type="PROSITE" id="PS51471">
    <property type="entry name" value="FE2OG_OXY"/>
    <property type="match status" value="1"/>
</dbReference>
<evidence type="ECO:0000256" key="6">
    <source>
        <dbReference type="SAM" id="MobiDB-lite"/>
    </source>
</evidence>
<feature type="domain" description="Fe2OG dioxygenase" evidence="7">
    <location>
        <begin position="168"/>
        <end position="273"/>
    </location>
</feature>
<accession>A0AA40AAA3</accession>
<proteinExistence type="predicted"/>
<evidence type="ECO:0000256" key="4">
    <source>
        <dbReference type="ARBA" id="ARBA00023002"/>
    </source>
</evidence>
<keyword evidence="4" id="KW-0560">Oxidoreductase</keyword>
<dbReference type="InterPro" id="IPR044862">
    <property type="entry name" value="Pro_4_hyd_alph_FE2OG_OXY"/>
</dbReference>
<keyword evidence="9" id="KW-1185">Reference proteome</keyword>
<protein>
    <recommendedName>
        <fullName evidence="7">Fe2OG dioxygenase domain-containing protein</fullName>
    </recommendedName>
</protein>
<evidence type="ECO:0000313" key="9">
    <source>
        <dbReference type="Proteomes" id="UP001172159"/>
    </source>
</evidence>
<sequence length="485" mass="54429">MSASHHSDPTHRTDEQSVQRESAGRYNKETMDLLQELKTTMETSQKNFAFACGGSIPIVGPDVEASDTKTGAHLNPVALRWDPRDSSTLASRCKITFPQELKEQQDVLLSALVADMLPATFGLGGKDVYDEQYRKALKLEPTQFSISFCPYQVGIIDAISKILAPGVGHHTTRAELYKLNVYEGPSGHFKPHVDTPRSTSQFGSLVVCLPTEHAGGELEVRHNGKRMAFDWSANSGKSNAVQWAAFYSDCEHEVLPVRSGYRLTLTYNLYAEPAHDLNPAPSVDIQFPLVKYLDEVLNRNDFMPKGGYLGFYTSHAYPHTSRSFSISALKGIDRVVWQGFQTLGCFVVLHPVLDVEMEDEYDCLVHVRVVGDELPAATMDRQVEDEQDMSRMLSSWGVDKVKYDEVEWMNGNTGKHQEMQLAYMAYGNDASIAAEYSYCAIIVQVPQVDENSGIRAKLPLQLGRDSERGRALKRQKRYMDFRYAF</sequence>
<keyword evidence="2" id="KW-0479">Metal-binding</keyword>
<evidence type="ECO:0000256" key="5">
    <source>
        <dbReference type="ARBA" id="ARBA00023004"/>
    </source>
</evidence>
<dbReference type="GO" id="GO:0016705">
    <property type="term" value="F:oxidoreductase activity, acting on paired donors, with incorporation or reduction of molecular oxygen"/>
    <property type="evidence" value="ECO:0007669"/>
    <property type="project" value="InterPro"/>
</dbReference>
<keyword evidence="5" id="KW-0408">Iron</keyword>
<dbReference type="EMBL" id="JAUKTV010000016">
    <property type="protein sequence ID" value="KAK0712182.1"/>
    <property type="molecule type" value="Genomic_DNA"/>
</dbReference>
<dbReference type="PANTHER" id="PTHR33099:SF7">
    <property type="entry name" value="MYND-TYPE DOMAIN-CONTAINING PROTEIN"/>
    <property type="match status" value="1"/>
</dbReference>
<keyword evidence="3" id="KW-0223">Dioxygenase</keyword>
<dbReference type="Gene3D" id="2.60.120.620">
    <property type="entry name" value="q2cbj1_9rhob like domain"/>
    <property type="match status" value="1"/>
</dbReference>
<reference evidence="8" key="1">
    <citation type="submission" date="2023-06" db="EMBL/GenBank/DDBJ databases">
        <title>Genome-scale phylogeny and comparative genomics of the fungal order Sordariales.</title>
        <authorList>
            <consortium name="Lawrence Berkeley National Laboratory"/>
            <person name="Hensen N."/>
            <person name="Bonometti L."/>
            <person name="Westerberg I."/>
            <person name="Brannstrom I.O."/>
            <person name="Guillou S."/>
            <person name="Cros-Aarteil S."/>
            <person name="Calhoun S."/>
            <person name="Haridas S."/>
            <person name="Kuo A."/>
            <person name="Mondo S."/>
            <person name="Pangilinan J."/>
            <person name="Riley R."/>
            <person name="Labutti K."/>
            <person name="Andreopoulos B."/>
            <person name="Lipzen A."/>
            <person name="Chen C."/>
            <person name="Yanf M."/>
            <person name="Daum C."/>
            <person name="Ng V."/>
            <person name="Clum A."/>
            <person name="Steindorff A."/>
            <person name="Ohm R."/>
            <person name="Martin F."/>
            <person name="Silar P."/>
            <person name="Natvig D."/>
            <person name="Lalanne C."/>
            <person name="Gautier V."/>
            <person name="Ament-Velasquez S.L."/>
            <person name="Kruys A."/>
            <person name="Hutchinson M.I."/>
            <person name="Powell A.J."/>
            <person name="Barry K."/>
            <person name="Miller A.N."/>
            <person name="Grigoriev I.V."/>
            <person name="Debuchy R."/>
            <person name="Gladieux P."/>
            <person name="Thoren M.H."/>
            <person name="Johannesson H."/>
        </authorList>
    </citation>
    <scope>NUCLEOTIDE SEQUENCE</scope>
    <source>
        <strain evidence="8">CBS 540.89</strain>
    </source>
</reference>
<dbReference type="AlphaFoldDB" id="A0AA40AAA3"/>
<organism evidence="8 9">
    <name type="scientific">Apiosordaria backusii</name>
    <dbReference type="NCBI Taxonomy" id="314023"/>
    <lineage>
        <taxon>Eukaryota</taxon>
        <taxon>Fungi</taxon>
        <taxon>Dikarya</taxon>
        <taxon>Ascomycota</taxon>
        <taxon>Pezizomycotina</taxon>
        <taxon>Sordariomycetes</taxon>
        <taxon>Sordariomycetidae</taxon>
        <taxon>Sordariales</taxon>
        <taxon>Lasiosphaeriaceae</taxon>
        <taxon>Apiosordaria</taxon>
    </lineage>
</organism>
<comment type="caution">
    <text evidence="8">The sequence shown here is derived from an EMBL/GenBank/DDBJ whole genome shotgun (WGS) entry which is preliminary data.</text>
</comment>
<evidence type="ECO:0000256" key="1">
    <source>
        <dbReference type="ARBA" id="ARBA00001961"/>
    </source>
</evidence>
<comment type="cofactor">
    <cofactor evidence="1">
        <name>L-ascorbate</name>
        <dbReference type="ChEBI" id="CHEBI:38290"/>
    </cofactor>
</comment>
<dbReference type="PANTHER" id="PTHR33099">
    <property type="entry name" value="FE2OG DIOXYGENASE DOMAIN-CONTAINING PROTEIN"/>
    <property type="match status" value="1"/>
</dbReference>